<dbReference type="AlphaFoldDB" id="A0A4V3GLR3"/>
<comment type="caution">
    <text evidence="1">The sequence shown here is derived from an EMBL/GenBank/DDBJ whole genome shotgun (WGS) entry which is preliminary data.</text>
</comment>
<dbReference type="EMBL" id="SODV01000001">
    <property type="protein sequence ID" value="TDX00533.1"/>
    <property type="molecule type" value="Genomic_DNA"/>
</dbReference>
<reference evidence="1 2" key="1">
    <citation type="submission" date="2019-03" db="EMBL/GenBank/DDBJ databases">
        <title>Genomic Encyclopedia of Type Strains, Phase IV (KMG-IV): sequencing the most valuable type-strain genomes for metagenomic binning, comparative biology and taxonomic classification.</title>
        <authorList>
            <person name="Goeker M."/>
        </authorList>
    </citation>
    <scope>NUCLEOTIDE SEQUENCE [LARGE SCALE GENOMIC DNA]</scope>
    <source>
        <strain evidence="1 2">DSM 100059</strain>
    </source>
</reference>
<protein>
    <submittedName>
        <fullName evidence="1">Uncharacterized protein</fullName>
    </submittedName>
</protein>
<keyword evidence="2" id="KW-1185">Reference proteome</keyword>
<evidence type="ECO:0000313" key="2">
    <source>
        <dbReference type="Proteomes" id="UP000294498"/>
    </source>
</evidence>
<name>A0A4V3GLR3_9BACT</name>
<proteinExistence type="predicted"/>
<accession>A0A4V3GLR3</accession>
<gene>
    <name evidence="1" type="ORF">EDB95_1558</name>
</gene>
<sequence>MKKIHLNAGKLQLMKEKIISLSTGQLKNIQGGSAQSGDPHTPTCHYPPTYFCQPAQTLSNCPPTDASACVSLCGVSCTDC</sequence>
<dbReference type="Proteomes" id="UP000294498">
    <property type="component" value="Unassembled WGS sequence"/>
</dbReference>
<organism evidence="1 2">
    <name type="scientific">Dinghuibacter silviterrae</name>
    <dbReference type="NCBI Taxonomy" id="1539049"/>
    <lineage>
        <taxon>Bacteria</taxon>
        <taxon>Pseudomonadati</taxon>
        <taxon>Bacteroidota</taxon>
        <taxon>Chitinophagia</taxon>
        <taxon>Chitinophagales</taxon>
        <taxon>Chitinophagaceae</taxon>
        <taxon>Dinghuibacter</taxon>
    </lineage>
</organism>
<evidence type="ECO:0000313" key="1">
    <source>
        <dbReference type="EMBL" id="TDX00533.1"/>
    </source>
</evidence>
<dbReference type="NCBIfam" id="NF038158">
    <property type="entry name" value="lant_leader_L1b"/>
    <property type="match status" value="1"/>
</dbReference>